<accession>A0A498MGU4</accession>
<feature type="compositionally biased region" description="Polar residues" evidence="1">
    <location>
        <begin position="58"/>
        <end position="70"/>
    </location>
</feature>
<evidence type="ECO:0000313" key="3">
    <source>
        <dbReference type="Proteomes" id="UP000290572"/>
    </source>
</evidence>
<proteinExistence type="predicted"/>
<name>A0A498MGU4_LABRO</name>
<feature type="region of interest" description="Disordered" evidence="1">
    <location>
        <begin position="1"/>
        <end position="71"/>
    </location>
</feature>
<comment type="caution">
    <text evidence="2">The sequence shown here is derived from an EMBL/GenBank/DDBJ whole genome shotgun (WGS) entry which is preliminary data.</text>
</comment>
<keyword evidence="3" id="KW-1185">Reference proteome</keyword>
<dbReference type="EMBL" id="QBIY01012644">
    <property type="protein sequence ID" value="RXN20489.1"/>
    <property type="molecule type" value="Genomic_DNA"/>
</dbReference>
<evidence type="ECO:0000256" key="1">
    <source>
        <dbReference type="SAM" id="MobiDB-lite"/>
    </source>
</evidence>
<gene>
    <name evidence="2" type="ORF">ROHU_025040</name>
</gene>
<evidence type="ECO:0000313" key="2">
    <source>
        <dbReference type="EMBL" id="RXN20489.1"/>
    </source>
</evidence>
<dbReference type="AlphaFoldDB" id="A0A498MGU4"/>
<sequence>MDHGTPGRNSGSGLDNGSPGRDSKTGPDNGSPSHDSELGPDNSSPDRDSGLCPDNGSPGRNSKTFVSGTRQDAKKLTLAQVFGSGKSRKTELRDYSDVFVALLMEASKSAGNTLIDSLDYNVMNTDI</sequence>
<dbReference type="Proteomes" id="UP000290572">
    <property type="component" value="Unassembled WGS sequence"/>
</dbReference>
<protein>
    <submittedName>
        <fullName evidence="2">Uncharacterized protein</fullName>
    </submittedName>
</protein>
<organism evidence="2 3">
    <name type="scientific">Labeo rohita</name>
    <name type="common">Indian major carp</name>
    <name type="synonym">Cyprinus rohita</name>
    <dbReference type="NCBI Taxonomy" id="84645"/>
    <lineage>
        <taxon>Eukaryota</taxon>
        <taxon>Metazoa</taxon>
        <taxon>Chordata</taxon>
        <taxon>Craniata</taxon>
        <taxon>Vertebrata</taxon>
        <taxon>Euteleostomi</taxon>
        <taxon>Actinopterygii</taxon>
        <taxon>Neopterygii</taxon>
        <taxon>Teleostei</taxon>
        <taxon>Ostariophysi</taxon>
        <taxon>Cypriniformes</taxon>
        <taxon>Cyprinidae</taxon>
        <taxon>Labeoninae</taxon>
        <taxon>Labeonini</taxon>
        <taxon>Labeo</taxon>
    </lineage>
</organism>
<reference evidence="2 3" key="1">
    <citation type="submission" date="2018-03" db="EMBL/GenBank/DDBJ databases">
        <title>Draft genome sequence of Rohu Carp (Labeo rohita).</title>
        <authorList>
            <person name="Das P."/>
            <person name="Kushwaha B."/>
            <person name="Joshi C.G."/>
            <person name="Kumar D."/>
            <person name="Nagpure N.S."/>
            <person name="Sahoo L."/>
            <person name="Das S.P."/>
            <person name="Bit A."/>
            <person name="Patnaik S."/>
            <person name="Meher P.K."/>
            <person name="Jayasankar P."/>
            <person name="Koringa P.G."/>
            <person name="Patel N.V."/>
            <person name="Hinsu A.T."/>
            <person name="Kumar R."/>
            <person name="Pandey M."/>
            <person name="Agarwal S."/>
            <person name="Srivastava S."/>
            <person name="Singh M."/>
            <person name="Iquebal M.A."/>
            <person name="Jaiswal S."/>
            <person name="Angadi U.B."/>
            <person name="Kumar N."/>
            <person name="Raza M."/>
            <person name="Shah T.M."/>
            <person name="Rai A."/>
            <person name="Jena J.K."/>
        </authorList>
    </citation>
    <scope>NUCLEOTIDE SEQUENCE [LARGE SCALE GENOMIC DNA]</scope>
    <source>
        <strain evidence="2">DASCIFA01</strain>
        <tissue evidence="2">Testis</tissue>
    </source>
</reference>